<dbReference type="CDD" id="cd07023">
    <property type="entry name" value="S49_Sppa_N_C"/>
    <property type="match status" value="1"/>
</dbReference>
<dbReference type="CDD" id="cd07018">
    <property type="entry name" value="S49_SppA_67K_type"/>
    <property type="match status" value="1"/>
</dbReference>
<dbReference type="GO" id="GO:0006465">
    <property type="term" value="P:signal peptide processing"/>
    <property type="evidence" value="ECO:0007669"/>
    <property type="project" value="InterPro"/>
</dbReference>
<dbReference type="AlphaFoldDB" id="A0A7W3P498"/>
<dbReference type="GO" id="GO:0016020">
    <property type="term" value="C:membrane"/>
    <property type="evidence" value="ECO:0007669"/>
    <property type="project" value="UniProtKB-SubCell"/>
</dbReference>
<comment type="subcellular location">
    <subcellularLocation>
        <location evidence="1">Membrane</location>
    </subcellularLocation>
</comment>
<keyword evidence="3 9" id="KW-0645">Protease</keyword>
<keyword evidence="4 9" id="KW-0378">Hydrolase</keyword>
<feature type="active site" description="Nucleophile" evidence="7">
    <location>
        <position position="347"/>
    </location>
</feature>
<dbReference type="InterPro" id="IPR047217">
    <property type="entry name" value="S49_SppA_67K_type_N"/>
</dbReference>
<evidence type="ECO:0000256" key="6">
    <source>
        <dbReference type="ARBA" id="ARBA00023136"/>
    </source>
</evidence>
<evidence type="ECO:0000256" key="5">
    <source>
        <dbReference type="ARBA" id="ARBA00022825"/>
    </source>
</evidence>
<proteinExistence type="inferred from homology"/>
<evidence type="ECO:0000259" key="8">
    <source>
        <dbReference type="Pfam" id="PF01343"/>
    </source>
</evidence>
<accession>A0A7W3P498</accession>
<dbReference type="RefSeq" id="WP_182558279.1">
    <property type="nucleotide sequence ID" value="NZ_JACGWT010000001.1"/>
</dbReference>
<dbReference type="GO" id="GO:0008236">
    <property type="term" value="F:serine-type peptidase activity"/>
    <property type="evidence" value="ECO:0007669"/>
    <property type="project" value="UniProtKB-KW"/>
</dbReference>
<keyword evidence="6" id="KW-0472">Membrane</keyword>
<name>A0A7W3P498_9ACTN</name>
<dbReference type="InterPro" id="IPR004635">
    <property type="entry name" value="Pept_S49_SppA"/>
</dbReference>
<dbReference type="SUPFAM" id="SSF52096">
    <property type="entry name" value="ClpP/crotonase"/>
    <property type="match status" value="2"/>
</dbReference>
<feature type="active site" description="Proton donor/acceptor" evidence="7">
    <location>
        <position position="154"/>
    </location>
</feature>
<dbReference type="Pfam" id="PF01343">
    <property type="entry name" value="Peptidase_S49"/>
    <property type="match status" value="2"/>
</dbReference>
<dbReference type="Proteomes" id="UP000523079">
    <property type="component" value="Unassembled WGS sequence"/>
</dbReference>
<dbReference type="EMBL" id="JACGWT010000001">
    <property type="protein sequence ID" value="MBA8792657.1"/>
    <property type="molecule type" value="Genomic_DNA"/>
</dbReference>
<evidence type="ECO:0000256" key="4">
    <source>
        <dbReference type="ARBA" id="ARBA00022801"/>
    </source>
</evidence>
<reference evidence="9 10" key="1">
    <citation type="submission" date="2020-07" db="EMBL/GenBank/DDBJ databases">
        <title>Sequencing the genomes of 1000 actinobacteria strains.</title>
        <authorList>
            <person name="Klenk H.-P."/>
        </authorList>
    </citation>
    <scope>NUCLEOTIDE SEQUENCE [LARGE SCALE GENOMIC DNA]</scope>
    <source>
        <strain evidence="9 10">DSM 100723</strain>
    </source>
</reference>
<keyword evidence="5" id="KW-0720">Serine protease</keyword>
<dbReference type="PIRSF" id="PIRSF001217">
    <property type="entry name" value="Protease_4_SppA"/>
    <property type="match status" value="1"/>
</dbReference>
<dbReference type="PANTHER" id="PTHR33209:SF1">
    <property type="entry name" value="PEPTIDASE S49 DOMAIN-CONTAINING PROTEIN"/>
    <property type="match status" value="1"/>
</dbReference>
<comment type="similarity">
    <text evidence="2">Belongs to the peptidase S49 family.</text>
</comment>
<dbReference type="EC" id="3.4.21.-" evidence="9"/>
<sequence>MELRRPGTTRLLLELDLTEPPAEPGEDPLERFRSRGRRLLRPTLRALHEAGDDPRVVGLLARLGPGLDWVTAQELRAGLAVFRASGKPTWAWAESLEGPGTTAAVALAAGFDTFWLQPGGGLGPLGVATETTFLRGALDRAGIEPQVERRREYKNAPDQLLQTAYTEAHRESLTRLTASLWQDAAAAIAEGRGLERDRVQQLADGGPLTAAEAVQAGLADRLGYRDEVHAHARHDLPEGTELLFADRWSPRRLPRLPARRHVALVEVRGGIGSGRSRRGPMGRQVGSDTVAAQLRAAAEDDRAAALLLRVDSPGGSAVASETIWREVVRVREAGKPVVVSMGSVAASGGYYVSCPADVIVAAPATLTGSIGVFGGKLVVARLLDRFGVTTDAVTQGEQALINSSRRRWTESEQARIAAAIDAIYRDFVAKVAVGRGRTVDEIDAVAGGRVWTGRDALEAGLVDELGGLRDAARIARLRGGLDEEAPVRPALRVPPVARLGRPRNSDDPRARAGLGLLGGLGGGVVGNGLGSGAVGNGWLHELTGLGVGYELRMPELRLL</sequence>
<feature type="domain" description="Peptidase S49" evidence="8">
    <location>
        <begin position="82"/>
        <end position="234"/>
    </location>
</feature>
<evidence type="ECO:0000256" key="3">
    <source>
        <dbReference type="ARBA" id="ARBA00022670"/>
    </source>
</evidence>
<feature type="domain" description="Peptidase S49" evidence="8">
    <location>
        <begin position="331"/>
        <end position="475"/>
    </location>
</feature>
<keyword evidence="10" id="KW-1185">Reference proteome</keyword>
<evidence type="ECO:0000313" key="9">
    <source>
        <dbReference type="EMBL" id="MBA8792657.1"/>
    </source>
</evidence>
<comment type="caution">
    <text evidence="9">The sequence shown here is derived from an EMBL/GenBank/DDBJ whole genome shotgun (WGS) entry which is preliminary data.</text>
</comment>
<organism evidence="9 10">
    <name type="scientific">Microlunatus kandeliicorticis</name>
    <dbReference type="NCBI Taxonomy" id="1759536"/>
    <lineage>
        <taxon>Bacteria</taxon>
        <taxon>Bacillati</taxon>
        <taxon>Actinomycetota</taxon>
        <taxon>Actinomycetes</taxon>
        <taxon>Propionibacteriales</taxon>
        <taxon>Propionibacteriaceae</taxon>
        <taxon>Microlunatus</taxon>
    </lineage>
</organism>
<protein>
    <submittedName>
        <fullName evidence="9">Protease-4</fullName>
        <ecNumber evidence="9">3.4.21.-</ecNumber>
    </submittedName>
</protein>
<evidence type="ECO:0000313" key="10">
    <source>
        <dbReference type="Proteomes" id="UP000523079"/>
    </source>
</evidence>
<evidence type="ECO:0000256" key="1">
    <source>
        <dbReference type="ARBA" id="ARBA00004370"/>
    </source>
</evidence>
<evidence type="ECO:0000256" key="2">
    <source>
        <dbReference type="ARBA" id="ARBA00008683"/>
    </source>
</evidence>
<gene>
    <name evidence="9" type="ORF">FHX74_000251</name>
</gene>
<dbReference type="PANTHER" id="PTHR33209">
    <property type="entry name" value="PROTEASE 4"/>
    <property type="match status" value="1"/>
</dbReference>
<dbReference type="InterPro" id="IPR029045">
    <property type="entry name" value="ClpP/crotonase-like_dom_sf"/>
</dbReference>
<dbReference type="NCBIfam" id="TIGR00706">
    <property type="entry name" value="SppA_dom"/>
    <property type="match status" value="1"/>
</dbReference>
<dbReference type="InterPro" id="IPR047272">
    <property type="entry name" value="S49_SppA_C"/>
</dbReference>
<dbReference type="InterPro" id="IPR004634">
    <property type="entry name" value="Pept_S49_pIV"/>
</dbReference>
<evidence type="ECO:0000256" key="7">
    <source>
        <dbReference type="PIRSR" id="PIRSR001217-1"/>
    </source>
</evidence>
<dbReference type="InterPro" id="IPR002142">
    <property type="entry name" value="Peptidase_S49"/>
</dbReference>
<dbReference type="Gene3D" id="3.90.226.10">
    <property type="entry name" value="2-enoyl-CoA Hydratase, Chain A, domain 1"/>
    <property type="match status" value="3"/>
</dbReference>